<feature type="region of interest" description="Disordered" evidence="1">
    <location>
        <begin position="1"/>
        <end position="20"/>
    </location>
</feature>
<protein>
    <submittedName>
        <fullName evidence="2">Uncharacterized protein</fullName>
    </submittedName>
</protein>
<name>A0A0G0Z817_UNCC2</name>
<accession>A0A0G0Z817</accession>
<dbReference type="AlphaFoldDB" id="A0A0G0Z817"/>
<evidence type="ECO:0000313" key="3">
    <source>
        <dbReference type="Proteomes" id="UP000033869"/>
    </source>
</evidence>
<evidence type="ECO:0000256" key="1">
    <source>
        <dbReference type="SAM" id="MobiDB-lite"/>
    </source>
</evidence>
<proteinExistence type="predicted"/>
<gene>
    <name evidence="2" type="ORF">UU65_C0003G0213</name>
</gene>
<feature type="compositionally biased region" description="Polar residues" evidence="1">
    <location>
        <begin position="1"/>
        <end position="11"/>
    </location>
</feature>
<comment type="caution">
    <text evidence="2">The sequence shown here is derived from an EMBL/GenBank/DDBJ whole genome shotgun (WGS) entry which is preliminary data.</text>
</comment>
<reference evidence="2 3" key="1">
    <citation type="journal article" date="2015" name="Nature">
        <title>rRNA introns, odd ribosomes, and small enigmatic genomes across a large radiation of phyla.</title>
        <authorList>
            <person name="Brown C.T."/>
            <person name="Hug L.A."/>
            <person name="Thomas B.C."/>
            <person name="Sharon I."/>
            <person name="Castelle C.J."/>
            <person name="Singh A."/>
            <person name="Wilkins M.J."/>
            <person name="Williams K.H."/>
            <person name="Banfield J.F."/>
        </authorList>
    </citation>
    <scope>NUCLEOTIDE SEQUENCE [LARGE SCALE GENOMIC DNA]</scope>
</reference>
<organism evidence="2 3">
    <name type="scientific">candidate division CPR2 bacterium GW2011_GWC1_41_48</name>
    <dbReference type="NCBI Taxonomy" id="1618344"/>
    <lineage>
        <taxon>Bacteria</taxon>
        <taxon>Bacteria division CPR2</taxon>
    </lineage>
</organism>
<evidence type="ECO:0000313" key="2">
    <source>
        <dbReference type="EMBL" id="KKS09158.1"/>
    </source>
</evidence>
<dbReference type="EMBL" id="LCBL01000003">
    <property type="protein sequence ID" value="KKS09158.1"/>
    <property type="molecule type" value="Genomic_DNA"/>
</dbReference>
<dbReference type="Proteomes" id="UP000033869">
    <property type="component" value="Unassembled WGS sequence"/>
</dbReference>
<sequence>MKSDLSPSKAPNFNEDEPCPRYEKCKSGLEEASKIVYDTCRILKTDNAQVAYKSLVKERRQDVRRLLQVENIDDCCNCPEAIISLKSHLANIICIPIVCI</sequence>